<evidence type="ECO:0000256" key="1">
    <source>
        <dbReference type="ARBA" id="ARBA00001964"/>
    </source>
</evidence>
<dbReference type="SUPFAM" id="SSF52518">
    <property type="entry name" value="Thiamin diphosphate-binding fold (THDP-binding)"/>
    <property type="match status" value="1"/>
</dbReference>
<sequence length="301" mass="31678">MERTQAQALAVTAQRARLLALDMVHTAASGHIGGSLSVMDLLTTLYFHQMRIDPKAPGAPGRDRLVLSKGHCTPALYAVLALRGYFPIADCRLFRSIQGHYSGHPDMNHVPGVDMSTGSLGQGISAAVGMALAGRLDGADYRVYAVLGDGEVEEGQVWEAAMAAAKYHLDNLCAIVDVNGLQIDGPTADVMPSEPLDAKFAAFGWNVLKVDGHDYAAIAAALELAGKTKGAPTVILARTVKGKGVSFMENDPGWHGKAPNDEQYNQARAELLAGMDALAGPDGLAAAERDTAAYLGKKEGN</sequence>
<dbReference type="PROSITE" id="PS00801">
    <property type="entry name" value="TRANSKETOLASE_1"/>
    <property type="match status" value="1"/>
</dbReference>
<dbReference type="AlphaFoldDB" id="A0A9D2NZW3"/>
<reference evidence="7" key="1">
    <citation type="journal article" date="2021" name="PeerJ">
        <title>Extensive microbial diversity within the chicken gut microbiome revealed by metagenomics and culture.</title>
        <authorList>
            <person name="Gilroy R."/>
            <person name="Ravi A."/>
            <person name="Getino M."/>
            <person name="Pursley I."/>
            <person name="Horton D.L."/>
            <person name="Alikhan N.F."/>
            <person name="Baker D."/>
            <person name="Gharbi K."/>
            <person name="Hall N."/>
            <person name="Watson M."/>
            <person name="Adriaenssens E.M."/>
            <person name="Foster-Nyarko E."/>
            <person name="Jarju S."/>
            <person name="Secka A."/>
            <person name="Antonio M."/>
            <person name="Oren A."/>
            <person name="Chaudhuri R.R."/>
            <person name="La Ragione R."/>
            <person name="Hildebrand F."/>
            <person name="Pallen M.J."/>
        </authorList>
    </citation>
    <scope>NUCLEOTIDE SEQUENCE</scope>
    <source>
        <strain evidence="7">CHK186-1790</strain>
    </source>
</reference>
<dbReference type="Gene3D" id="3.40.50.970">
    <property type="match status" value="1"/>
</dbReference>
<comment type="cofactor">
    <cofactor evidence="1">
        <name>thiamine diphosphate</name>
        <dbReference type="ChEBI" id="CHEBI:58937"/>
    </cofactor>
</comment>
<reference evidence="7" key="2">
    <citation type="submission" date="2021-04" db="EMBL/GenBank/DDBJ databases">
        <authorList>
            <person name="Gilroy R."/>
        </authorList>
    </citation>
    <scope>NUCLEOTIDE SEQUENCE</scope>
    <source>
        <strain evidence="7">CHK186-1790</strain>
    </source>
</reference>
<evidence type="ECO:0000256" key="3">
    <source>
        <dbReference type="ARBA" id="ARBA00022679"/>
    </source>
</evidence>
<evidence type="ECO:0000256" key="2">
    <source>
        <dbReference type="ARBA" id="ARBA00007131"/>
    </source>
</evidence>
<dbReference type="InterPro" id="IPR005474">
    <property type="entry name" value="Transketolase_N"/>
</dbReference>
<keyword evidence="5" id="KW-0786">Thiamine pyrophosphate</keyword>
<evidence type="ECO:0000259" key="6">
    <source>
        <dbReference type="Pfam" id="PF00456"/>
    </source>
</evidence>
<dbReference type="Proteomes" id="UP000823882">
    <property type="component" value="Unassembled WGS sequence"/>
</dbReference>
<dbReference type="CDD" id="cd02012">
    <property type="entry name" value="TPP_TK"/>
    <property type="match status" value="1"/>
</dbReference>
<dbReference type="Pfam" id="PF00456">
    <property type="entry name" value="Transketolase_N"/>
    <property type="match status" value="1"/>
</dbReference>
<evidence type="ECO:0000313" key="7">
    <source>
        <dbReference type="EMBL" id="HJC40325.1"/>
    </source>
</evidence>
<dbReference type="PANTHER" id="PTHR47514">
    <property type="entry name" value="TRANSKETOLASE N-TERMINAL SECTION-RELATED"/>
    <property type="match status" value="1"/>
</dbReference>
<feature type="domain" description="Transketolase N-terminal" evidence="6">
    <location>
        <begin position="13"/>
        <end position="271"/>
    </location>
</feature>
<accession>A0A9D2NZW3</accession>
<evidence type="ECO:0000256" key="5">
    <source>
        <dbReference type="ARBA" id="ARBA00023052"/>
    </source>
</evidence>
<dbReference type="InterPro" id="IPR029061">
    <property type="entry name" value="THDP-binding"/>
</dbReference>
<organism evidence="7 8">
    <name type="scientific">Candidatus Intestinimonas pullistercoris</name>
    <dbReference type="NCBI Taxonomy" id="2838623"/>
    <lineage>
        <taxon>Bacteria</taxon>
        <taxon>Bacillati</taxon>
        <taxon>Bacillota</taxon>
        <taxon>Clostridia</taxon>
        <taxon>Eubacteriales</taxon>
        <taxon>Intestinimonas</taxon>
    </lineage>
</organism>
<keyword evidence="3" id="KW-0808">Transferase</keyword>
<name>A0A9D2NZW3_9FIRM</name>
<dbReference type="EMBL" id="DWWJ01000037">
    <property type="protein sequence ID" value="HJC40325.1"/>
    <property type="molecule type" value="Genomic_DNA"/>
</dbReference>
<gene>
    <name evidence="7" type="ORF">H9701_02065</name>
</gene>
<protein>
    <submittedName>
        <fullName evidence="7">Transketolase</fullName>
    </submittedName>
</protein>
<comment type="similarity">
    <text evidence="2">Belongs to the transketolase family.</text>
</comment>
<evidence type="ECO:0000256" key="4">
    <source>
        <dbReference type="ARBA" id="ARBA00022723"/>
    </source>
</evidence>
<dbReference type="GO" id="GO:0046872">
    <property type="term" value="F:metal ion binding"/>
    <property type="evidence" value="ECO:0007669"/>
    <property type="project" value="UniProtKB-KW"/>
</dbReference>
<evidence type="ECO:0000313" key="8">
    <source>
        <dbReference type="Proteomes" id="UP000823882"/>
    </source>
</evidence>
<keyword evidence="4" id="KW-0479">Metal-binding</keyword>
<proteinExistence type="inferred from homology"/>
<comment type="caution">
    <text evidence="7">The sequence shown here is derived from an EMBL/GenBank/DDBJ whole genome shotgun (WGS) entry which is preliminary data.</text>
</comment>
<dbReference type="InterPro" id="IPR049557">
    <property type="entry name" value="Transketolase_CS"/>
</dbReference>
<dbReference type="GO" id="GO:0016740">
    <property type="term" value="F:transferase activity"/>
    <property type="evidence" value="ECO:0007669"/>
    <property type="project" value="UniProtKB-KW"/>
</dbReference>
<dbReference type="PANTHER" id="PTHR47514:SF1">
    <property type="entry name" value="TRANSKETOLASE N-TERMINAL SECTION-RELATED"/>
    <property type="match status" value="1"/>
</dbReference>